<feature type="non-terminal residue" evidence="1">
    <location>
        <position position="153"/>
    </location>
</feature>
<accession>A0A0P0W9F7</accession>
<dbReference type="AlphaFoldDB" id="A0A0P0W9F7"/>
<dbReference type="EMBL" id="AP014960">
    <property type="protein sequence ID" value="BAS88767.1"/>
    <property type="molecule type" value="Genomic_DNA"/>
</dbReference>
<evidence type="ECO:0000313" key="2">
    <source>
        <dbReference type="Proteomes" id="UP000059680"/>
    </source>
</evidence>
<dbReference type="Proteomes" id="UP000059680">
    <property type="component" value="Chromosome 4"/>
</dbReference>
<dbReference type="InParanoid" id="A0A0P0W9F7"/>
<reference evidence="2" key="1">
    <citation type="journal article" date="2005" name="Nature">
        <title>The map-based sequence of the rice genome.</title>
        <authorList>
            <consortium name="International rice genome sequencing project (IRGSP)"/>
            <person name="Matsumoto T."/>
            <person name="Wu J."/>
            <person name="Kanamori H."/>
            <person name="Katayose Y."/>
            <person name="Fujisawa M."/>
            <person name="Namiki N."/>
            <person name="Mizuno H."/>
            <person name="Yamamoto K."/>
            <person name="Antonio B.A."/>
            <person name="Baba T."/>
            <person name="Sakata K."/>
            <person name="Nagamura Y."/>
            <person name="Aoki H."/>
            <person name="Arikawa K."/>
            <person name="Arita K."/>
            <person name="Bito T."/>
            <person name="Chiden Y."/>
            <person name="Fujitsuka N."/>
            <person name="Fukunaka R."/>
            <person name="Hamada M."/>
            <person name="Harada C."/>
            <person name="Hayashi A."/>
            <person name="Hijishita S."/>
            <person name="Honda M."/>
            <person name="Hosokawa S."/>
            <person name="Ichikawa Y."/>
            <person name="Idonuma A."/>
            <person name="Iijima M."/>
            <person name="Ikeda M."/>
            <person name="Ikeno M."/>
            <person name="Ito K."/>
            <person name="Ito S."/>
            <person name="Ito T."/>
            <person name="Ito Y."/>
            <person name="Ito Y."/>
            <person name="Iwabuchi A."/>
            <person name="Kamiya K."/>
            <person name="Karasawa W."/>
            <person name="Kurita K."/>
            <person name="Katagiri S."/>
            <person name="Kikuta A."/>
            <person name="Kobayashi H."/>
            <person name="Kobayashi N."/>
            <person name="Machita K."/>
            <person name="Maehara T."/>
            <person name="Masukawa M."/>
            <person name="Mizubayashi T."/>
            <person name="Mukai Y."/>
            <person name="Nagasaki H."/>
            <person name="Nagata Y."/>
            <person name="Naito S."/>
            <person name="Nakashima M."/>
            <person name="Nakama Y."/>
            <person name="Nakamichi Y."/>
            <person name="Nakamura M."/>
            <person name="Meguro A."/>
            <person name="Negishi M."/>
            <person name="Ohta I."/>
            <person name="Ohta T."/>
            <person name="Okamoto M."/>
            <person name="Ono N."/>
            <person name="Saji S."/>
            <person name="Sakaguchi M."/>
            <person name="Sakai K."/>
            <person name="Shibata M."/>
            <person name="Shimokawa T."/>
            <person name="Song J."/>
            <person name="Takazaki Y."/>
            <person name="Terasawa K."/>
            <person name="Tsugane M."/>
            <person name="Tsuji K."/>
            <person name="Ueda S."/>
            <person name="Waki K."/>
            <person name="Yamagata H."/>
            <person name="Yamamoto M."/>
            <person name="Yamamoto S."/>
            <person name="Yamane H."/>
            <person name="Yoshiki S."/>
            <person name="Yoshihara R."/>
            <person name="Yukawa K."/>
            <person name="Zhong H."/>
            <person name="Yano M."/>
            <person name="Yuan Q."/>
            <person name="Ouyang S."/>
            <person name="Liu J."/>
            <person name="Jones K.M."/>
            <person name="Gansberger K."/>
            <person name="Moffat K."/>
            <person name="Hill J."/>
            <person name="Bera J."/>
            <person name="Fadrosh D."/>
            <person name="Jin S."/>
            <person name="Johri S."/>
            <person name="Kim M."/>
            <person name="Overton L."/>
            <person name="Reardon M."/>
            <person name="Tsitrin T."/>
            <person name="Vuong H."/>
            <person name="Weaver B."/>
            <person name="Ciecko A."/>
            <person name="Tallon L."/>
            <person name="Jackson J."/>
            <person name="Pai G."/>
            <person name="Aken S.V."/>
            <person name="Utterback T."/>
            <person name="Reidmuller S."/>
            <person name="Feldblyum T."/>
            <person name="Hsiao J."/>
            <person name="Zismann V."/>
            <person name="Iobst S."/>
            <person name="de Vazeille A.R."/>
            <person name="Buell C.R."/>
            <person name="Ying K."/>
            <person name="Li Y."/>
            <person name="Lu T."/>
            <person name="Huang Y."/>
            <person name="Zhao Q."/>
            <person name="Feng Q."/>
            <person name="Zhang L."/>
            <person name="Zhu J."/>
            <person name="Weng Q."/>
            <person name="Mu J."/>
            <person name="Lu Y."/>
            <person name="Fan D."/>
            <person name="Liu Y."/>
            <person name="Guan J."/>
            <person name="Zhang Y."/>
            <person name="Yu S."/>
            <person name="Liu X."/>
            <person name="Zhang Y."/>
            <person name="Hong G."/>
            <person name="Han B."/>
            <person name="Choisne N."/>
            <person name="Demange N."/>
            <person name="Orjeda G."/>
            <person name="Samain S."/>
            <person name="Cattolico L."/>
            <person name="Pelletier E."/>
            <person name="Couloux A."/>
            <person name="Segurens B."/>
            <person name="Wincker P."/>
            <person name="D'Hont A."/>
            <person name="Scarpelli C."/>
            <person name="Weissenbach J."/>
            <person name="Salanoubat M."/>
            <person name="Quetier F."/>
            <person name="Yu Y."/>
            <person name="Kim H.R."/>
            <person name="Rambo T."/>
            <person name="Currie J."/>
            <person name="Collura K."/>
            <person name="Luo M."/>
            <person name="Yang T."/>
            <person name="Ammiraju J.S.S."/>
            <person name="Engler F."/>
            <person name="Soderlund C."/>
            <person name="Wing R.A."/>
            <person name="Palmer L.E."/>
            <person name="de la Bastide M."/>
            <person name="Spiegel L."/>
            <person name="Nascimento L."/>
            <person name="Zutavern T."/>
            <person name="O'Shaughnessy A."/>
            <person name="Dike S."/>
            <person name="Dedhia N."/>
            <person name="Preston R."/>
            <person name="Balija V."/>
            <person name="McCombie W.R."/>
            <person name="Chow T."/>
            <person name="Chen H."/>
            <person name="Chung M."/>
            <person name="Chen C."/>
            <person name="Shaw J."/>
            <person name="Wu H."/>
            <person name="Hsiao K."/>
            <person name="Chao Y."/>
            <person name="Chu M."/>
            <person name="Cheng C."/>
            <person name="Hour A."/>
            <person name="Lee P."/>
            <person name="Lin S."/>
            <person name="Lin Y."/>
            <person name="Liou J."/>
            <person name="Liu S."/>
            <person name="Hsing Y."/>
            <person name="Raghuvanshi S."/>
            <person name="Mohanty A."/>
            <person name="Bharti A.K."/>
            <person name="Gaur A."/>
            <person name="Gupta V."/>
            <person name="Kumar D."/>
            <person name="Ravi V."/>
            <person name="Vij S."/>
            <person name="Kapur A."/>
            <person name="Khurana P."/>
            <person name="Khurana P."/>
            <person name="Khurana J.P."/>
            <person name="Tyagi A.K."/>
            <person name="Gaikwad K."/>
            <person name="Singh A."/>
            <person name="Dalal V."/>
            <person name="Srivastava S."/>
            <person name="Dixit A."/>
            <person name="Pal A.K."/>
            <person name="Ghazi I.A."/>
            <person name="Yadav M."/>
            <person name="Pandit A."/>
            <person name="Bhargava A."/>
            <person name="Sureshbabu K."/>
            <person name="Batra K."/>
            <person name="Sharma T.R."/>
            <person name="Mohapatra T."/>
            <person name="Singh N.K."/>
            <person name="Messing J."/>
            <person name="Nelson A.B."/>
            <person name="Fuks G."/>
            <person name="Kavchok S."/>
            <person name="Keizer G."/>
            <person name="Linton E."/>
            <person name="Llaca V."/>
            <person name="Song R."/>
            <person name="Tanyolac B."/>
            <person name="Young S."/>
            <person name="Ho-Il K."/>
            <person name="Hahn J.H."/>
            <person name="Sangsakoo G."/>
            <person name="Vanavichit A."/>
            <person name="de Mattos Luiz.A.T."/>
            <person name="Zimmer P.D."/>
            <person name="Malone G."/>
            <person name="Dellagostin O."/>
            <person name="de Oliveira A.C."/>
            <person name="Bevan M."/>
            <person name="Bancroft I."/>
            <person name="Minx P."/>
            <person name="Cordum H."/>
            <person name="Wilson R."/>
            <person name="Cheng Z."/>
            <person name="Jin W."/>
            <person name="Jiang J."/>
            <person name="Leong S.A."/>
            <person name="Iwama H."/>
            <person name="Gojobori T."/>
            <person name="Itoh T."/>
            <person name="Niimura Y."/>
            <person name="Fujii Y."/>
            <person name="Habara T."/>
            <person name="Sakai H."/>
            <person name="Sato Y."/>
            <person name="Wilson G."/>
            <person name="Kumar K."/>
            <person name="McCouch S."/>
            <person name="Juretic N."/>
            <person name="Hoen D."/>
            <person name="Wright S."/>
            <person name="Bruskiewich R."/>
            <person name="Bureau T."/>
            <person name="Miyao A."/>
            <person name="Hirochika H."/>
            <person name="Nishikawa T."/>
            <person name="Kadowaki K."/>
            <person name="Sugiura M."/>
            <person name="Burr B."/>
            <person name="Sasaki T."/>
        </authorList>
    </citation>
    <scope>NUCLEOTIDE SEQUENCE [LARGE SCALE GENOMIC DNA]</scope>
    <source>
        <strain evidence="2">cv. Nipponbare</strain>
    </source>
</reference>
<proteinExistence type="predicted"/>
<evidence type="ECO:0000313" key="1">
    <source>
        <dbReference type="EMBL" id="BAS88767.1"/>
    </source>
</evidence>
<name>A0A0P0W9F7_ORYSJ</name>
<reference evidence="1 2" key="3">
    <citation type="journal article" date="2013" name="Rice">
        <title>Improvement of the Oryza sativa Nipponbare reference genome using next generation sequence and optical map data.</title>
        <authorList>
            <person name="Kawahara Y."/>
            <person name="de la Bastide M."/>
            <person name="Hamilton J.P."/>
            <person name="Kanamori H."/>
            <person name="McCombie W.R."/>
            <person name="Ouyang S."/>
            <person name="Schwartz D.C."/>
            <person name="Tanaka T."/>
            <person name="Wu J."/>
            <person name="Zhou S."/>
            <person name="Childs K.L."/>
            <person name="Davidson R.M."/>
            <person name="Lin H."/>
            <person name="Quesada-Ocampo L."/>
            <person name="Vaillancourt B."/>
            <person name="Sakai H."/>
            <person name="Lee S.S."/>
            <person name="Kim J."/>
            <person name="Numa H."/>
            <person name="Itoh T."/>
            <person name="Buell C.R."/>
            <person name="Matsumoto T."/>
        </authorList>
    </citation>
    <scope>NUCLEOTIDE SEQUENCE [LARGE SCALE GENOMIC DNA]</scope>
    <source>
        <strain evidence="2">cv. Nipponbare</strain>
    </source>
</reference>
<keyword evidence="2" id="KW-1185">Reference proteome</keyword>
<protein>
    <submittedName>
        <fullName evidence="1">Os04g0360400 protein</fullName>
    </submittedName>
</protein>
<sequence length="153" mass="14872">CYVHHPTTAAQGRLHRRPVDVHGGVDDVVVLLVGGRARQGGALGGIVVEDLVGAEGADEVHVAGAAGGGDAVVAELGELDGVGADAAGGSGDQHVGAGAAGAVEFGPDGHEGLESCEACDRQPGRVDGGNSGGADDGEALRCSDILSEASSFL</sequence>
<feature type="non-terminal residue" evidence="1">
    <location>
        <position position="1"/>
    </location>
</feature>
<organism evidence="1 2">
    <name type="scientific">Oryza sativa subsp. japonica</name>
    <name type="common">Rice</name>
    <dbReference type="NCBI Taxonomy" id="39947"/>
    <lineage>
        <taxon>Eukaryota</taxon>
        <taxon>Viridiplantae</taxon>
        <taxon>Streptophyta</taxon>
        <taxon>Embryophyta</taxon>
        <taxon>Tracheophyta</taxon>
        <taxon>Spermatophyta</taxon>
        <taxon>Magnoliopsida</taxon>
        <taxon>Liliopsida</taxon>
        <taxon>Poales</taxon>
        <taxon>Poaceae</taxon>
        <taxon>BOP clade</taxon>
        <taxon>Oryzoideae</taxon>
        <taxon>Oryzeae</taxon>
        <taxon>Oryzinae</taxon>
        <taxon>Oryza</taxon>
        <taxon>Oryza sativa</taxon>
    </lineage>
</organism>
<dbReference type="PaxDb" id="39947-A0A0P0W9F7"/>
<gene>
    <name evidence="1" type="ordered locus">Os04g0360400</name>
    <name evidence="1" type="ORF">OSNPB_040360400</name>
</gene>
<reference evidence="1 2" key="2">
    <citation type="journal article" date="2013" name="Plant Cell Physiol.">
        <title>Rice Annotation Project Database (RAP-DB): an integrative and interactive database for rice genomics.</title>
        <authorList>
            <person name="Sakai H."/>
            <person name="Lee S.S."/>
            <person name="Tanaka T."/>
            <person name="Numa H."/>
            <person name="Kim J."/>
            <person name="Kawahara Y."/>
            <person name="Wakimoto H."/>
            <person name="Yang C.C."/>
            <person name="Iwamoto M."/>
            <person name="Abe T."/>
            <person name="Yamada Y."/>
            <person name="Muto A."/>
            <person name="Inokuchi H."/>
            <person name="Ikemura T."/>
            <person name="Matsumoto T."/>
            <person name="Sasaki T."/>
            <person name="Itoh T."/>
        </authorList>
    </citation>
    <scope>NUCLEOTIDE SEQUENCE [LARGE SCALE GENOMIC DNA]</scope>
    <source>
        <strain evidence="2">cv. Nipponbare</strain>
    </source>
</reference>